<dbReference type="GO" id="GO:0009037">
    <property type="term" value="F:tyrosine-based site-specific recombinase activity"/>
    <property type="evidence" value="ECO:0007669"/>
    <property type="project" value="UniProtKB-UniRule"/>
</dbReference>
<keyword evidence="13" id="KW-1185">Reference proteome</keyword>
<comment type="function">
    <text evidence="9">Site-specific tyrosine recombinase, which acts by catalyzing the cutting and rejoining of the recombining DNA molecules. The XerC-XerD complex is essential to convert dimers of the bacterial chromosome into monomers to permit their segregation at cell division. It also contributes to the segregational stability of plasmids.</text>
</comment>
<evidence type="ECO:0000313" key="13">
    <source>
        <dbReference type="Proteomes" id="UP000199514"/>
    </source>
</evidence>
<keyword evidence="6 9" id="KW-0238">DNA-binding</keyword>
<dbReference type="Gene3D" id="1.10.443.10">
    <property type="entry name" value="Intergrase catalytic core"/>
    <property type="match status" value="1"/>
</dbReference>
<dbReference type="PANTHER" id="PTHR30349:SF77">
    <property type="entry name" value="TYROSINE RECOMBINASE XERC"/>
    <property type="match status" value="1"/>
</dbReference>
<evidence type="ECO:0000259" key="11">
    <source>
        <dbReference type="PROSITE" id="PS51900"/>
    </source>
</evidence>
<evidence type="ECO:0000256" key="6">
    <source>
        <dbReference type="ARBA" id="ARBA00023125"/>
    </source>
</evidence>
<feature type="active site" evidence="9">
    <location>
        <position position="154"/>
    </location>
</feature>
<dbReference type="PROSITE" id="PS51898">
    <property type="entry name" value="TYR_RECOMBINASE"/>
    <property type="match status" value="1"/>
</dbReference>
<evidence type="ECO:0000259" key="10">
    <source>
        <dbReference type="PROSITE" id="PS51898"/>
    </source>
</evidence>
<gene>
    <name evidence="9" type="primary">xerC</name>
    <name evidence="12" type="ORF">SAMN05421780_105105</name>
</gene>
<dbReference type="GO" id="GO:0007059">
    <property type="term" value="P:chromosome segregation"/>
    <property type="evidence" value="ECO:0007669"/>
    <property type="project" value="UniProtKB-UniRule"/>
</dbReference>
<feature type="active site" evidence="9">
    <location>
        <position position="250"/>
    </location>
</feature>
<feature type="domain" description="Tyr recombinase" evidence="10">
    <location>
        <begin position="105"/>
        <end position="295"/>
    </location>
</feature>
<dbReference type="HAMAP" id="MF_01808">
    <property type="entry name" value="Recomb_XerC_XerD"/>
    <property type="match status" value="1"/>
</dbReference>
<dbReference type="Gene3D" id="1.10.150.130">
    <property type="match status" value="1"/>
</dbReference>
<dbReference type="GO" id="GO:0003677">
    <property type="term" value="F:DNA binding"/>
    <property type="evidence" value="ECO:0007669"/>
    <property type="project" value="UniProtKB-UniRule"/>
</dbReference>
<dbReference type="Pfam" id="PF00589">
    <property type="entry name" value="Phage_integrase"/>
    <property type="match status" value="1"/>
</dbReference>
<accession>A0A1I1IUZ8</accession>
<dbReference type="GO" id="GO:0006313">
    <property type="term" value="P:DNA transposition"/>
    <property type="evidence" value="ECO:0007669"/>
    <property type="project" value="UniProtKB-UniRule"/>
</dbReference>
<keyword evidence="4 9" id="KW-0159">Chromosome partition</keyword>
<dbReference type="SUPFAM" id="SSF56349">
    <property type="entry name" value="DNA breaking-rejoining enzymes"/>
    <property type="match status" value="1"/>
</dbReference>
<dbReference type="InterPro" id="IPR050090">
    <property type="entry name" value="Tyrosine_recombinase_XerCD"/>
</dbReference>
<dbReference type="InterPro" id="IPR023009">
    <property type="entry name" value="Tyrosine_recombinase_XerC/XerD"/>
</dbReference>
<feature type="active site" evidence="9">
    <location>
        <position position="273"/>
    </location>
</feature>
<dbReference type="InterPro" id="IPR011010">
    <property type="entry name" value="DNA_brk_join_enz"/>
</dbReference>
<dbReference type="PANTHER" id="PTHR30349">
    <property type="entry name" value="PHAGE INTEGRASE-RELATED"/>
    <property type="match status" value="1"/>
</dbReference>
<dbReference type="RefSeq" id="WP_091511639.1">
    <property type="nucleotide sequence ID" value="NZ_FOLE01000005.1"/>
</dbReference>
<dbReference type="PROSITE" id="PS51900">
    <property type="entry name" value="CB"/>
    <property type="match status" value="1"/>
</dbReference>
<keyword evidence="2 9" id="KW-0963">Cytoplasm</keyword>
<keyword evidence="8 9" id="KW-0131">Cell cycle</keyword>
<reference evidence="12 13" key="1">
    <citation type="submission" date="2016-10" db="EMBL/GenBank/DDBJ databases">
        <authorList>
            <person name="de Groot N.N."/>
        </authorList>
    </citation>
    <scope>NUCLEOTIDE SEQUENCE [LARGE SCALE GENOMIC DNA]</scope>
    <source>
        <strain evidence="12 13">DSM 6793</strain>
    </source>
</reference>
<dbReference type="InterPro" id="IPR004107">
    <property type="entry name" value="Integrase_SAM-like_N"/>
</dbReference>
<name>A0A1I1IUZ8_9BACT</name>
<comment type="subcellular location">
    <subcellularLocation>
        <location evidence="1 9">Cytoplasm</location>
    </subcellularLocation>
</comment>
<dbReference type="EMBL" id="FOLE01000005">
    <property type="protein sequence ID" value="SFC40129.1"/>
    <property type="molecule type" value="Genomic_DNA"/>
</dbReference>
<dbReference type="GO" id="GO:0005737">
    <property type="term" value="C:cytoplasm"/>
    <property type="evidence" value="ECO:0007669"/>
    <property type="project" value="UniProtKB-SubCell"/>
</dbReference>
<keyword evidence="7 9" id="KW-0233">DNA recombination</keyword>
<organism evidence="12 13">
    <name type="scientific">Flexibacter flexilis DSM 6793</name>
    <dbReference type="NCBI Taxonomy" id="927664"/>
    <lineage>
        <taxon>Bacteria</taxon>
        <taxon>Pseudomonadati</taxon>
        <taxon>Bacteroidota</taxon>
        <taxon>Cytophagia</taxon>
        <taxon>Cytophagales</taxon>
        <taxon>Flexibacteraceae</taxon>
        <taxon>Flexibacter</taxon>
    </lineage>
</organism>
<evidence type="ECO:0000256" key="3">
    <source>
        <dbReference type="ARBA" id="ARBA00022618"/>
    </source>
</evidence>
<protein>
    <recommendedName>
        <fullName evidence="9">Tyrosine recombinase XerC</fullName>
    </recommendedName>
</protein>
<feature type="domain" description="Core-binding (CB)" evidence="11">
    <location>
        <begin position="1"/>
        <end position="84"/>
    </location>
</feature>
<evidence type="ECO:0000256" key="7">
    <source>
        <dbReference type="ARBA" id="ARBA00023172"/>
    </source>
</evidence>
<proteinExistence type="inferred from homology"/>
<dbReference type="InterPro" id="IPR002104">
    <property type="entry name" value="Integrase_catalytic"/>
</dbReference>
<evidence type="ECO:0000256" key="5">
    <source>
        <dbReference type="ARBA" id="ARBA00022908"/>
    </source>
</evidence>
<keyword evidence="3 9" id="KW-0132">Cell division</keyword>
<comment type="subunit">
    <text evidence="9">Forms a cyclic heterotetrameric complex composed of two molecules of XerC and two molecules of XerD.</text>
</comment>
<evidence type="ECO:0000256" key="1">
    <source>
        <dbReference type="ARBA" id="ARBA00004496"/>
    </source>
</evidence>
<feature type="active site" evidence="9">
    <location>
        <position position="178"/>
    </location>
</feature>
<evidence type="ECO:0000256" key="9">
    <source>
        <dbReference type="HAMAP-Rule" id="MF_01808"/>
    </source>
</evidence>
<dbReference type="InterPro" id="IPR013762">
    <property type="entry name" value="Integrase-like_cat_sf"/>
</dbReference>
<dbReference type="OrthoDB" id="9801717at2"/>
<dbReference type="STRING" id="927664.SAMN05421780_105105"/>
<keyword evidence="5 9" id="KW-0229">DNA integration</keyword>
<sequence length="304" mass="34908">MVDSFLDYLQYQKRYSNHTLVSYKNDLTQFEQFLNRTDNNPTPIAQASFYEIRHWLAHLSDGGLNPSSLTRKMACLRSFYKYLIQNEVITQNPMQKIKGPRLPKRNPVFVPENKIANLLDGNLEIENPSLKFSEDFGGARDRLLLELLYGTGIRLSEVIGLSEEDVDIYNQTIKVLGKRNKERLVPIHETLVHLVEQYRAIKKATFPVSPDDSFVLTDNGEKCYPMFIYRRVKFYLGQLDLAKQSPHVLRHTFATHLLNKGADINAIKDLLGHTSLAATQVYTHNSLEKMKQAFKQAHPKAGNN</sequence>
<evidence type="ECO:0000256" key="4">
    <source>
        <dbReference type="ARBA" id="ARBA00022829"/>
    </source>
</evidence>
<dbReference type="InterPro" id="IPR010998">
    <property type="entry name" value="Integrase_recombinase_N"/>
</dbReference>
<dbReference type="Proteomes" id="UP000199514">
    <property type="component" value="Unassembled WGS sequence"/>
</dbReference>
<evidence type="ECO:0000313" key="12">
    <source>
        <dbReference type="EMBL" id="SFC40129.1"/>
    </source>
</evidence>
<dbReference type="AlphaFoldDB" id="A0A1I1IUZ8"/>
<dbReference type="GO" id="GO:0051301">
    <property type="term" value="P:cell division"/>
    <property type="evidence" value="ECO:0007669"/>
    <property type="project" value="UniProtKB-KW"/>
</dbReference>
<dbReference type="Pfam" id="PF02899">
    <property type="entry name" value="Phage_int_SAM_1"/>
    <property type="match status" value="1"/>
</dbReference>
<feature type="active site" evidence="9">
    <location>
        <position position="247"/>
    </location>
</feature>
<dbReference type="InterPro" id="IPR044068">
    <property type="entry name" value="CB"/>
</dbReference>
<feature type="active site" description="O-(3'-phospho-DNA)-tyrosine intermediate" evidence="9">
    <location>
        <position position="282"/>
    </location>
</feature>
<comment type="similarity">
    <text evidence="9">Belongs to the 'phage' integrase family. XerC subfamily.</text>
</comment>
<evidence type="ECO:0000256" key="8">
    <source>
        <dbReference type="ARBA" id="ARBA00023306"/>
    </source>
</evidence>
<evidence type="ECO:0000256" key="2">
    <source>
        <dbReference type="ARBA" id="ARBA00022490"/>
    </source>
</evidence>